<reference evidence="9" key="1">
    <citation type="journal article" date="2020" name="Stud. Mycol.">
        <title>101 Dothideomycetes genomes: a test case for predicting lifestyles and emergence of pathogens.</title>
        <authorList>
            <person name="Haridas S."/>
            <person name="Albert R."/>
            <person name="Binder M."/>
            <person name="Bloem J."/>
            <person name="Labutti K."/>
            <person name="Salamov A."/>
            <person name="Andreopoulos B."/>
            <person name="Baker S."/>
            <person name="Barry K."/>
            <person name="Bills G."/>
            <person name="Bluhm B."/>
            <person name="Cannon C."/>
            <person name="Castanera R."/>
            <person name="Culley D."/>
            <person name="Daum C."/>
            <person name="Ezra D."/>
            <person name="Gonzalez J."/>
            <person name="Henrissat B."/>
            <person name="Kuo A."/>
            <person name="Liang C."/>
            <person name="Lipzen A."/>
            <person name="Lutzoni F."/>
            <person name="Magnuson J."/>
            <person name="Mondo S."/>
            <person name="Nolan M."/>
            <person name="Ohm R."/>
            <person name="Pangilinan J."/>
            <person name="Park H.-J."/>
            <person name="Ramirez L."/>
            <person name="Alfaro M."/>
            <person name="Sun H."/>
            <person name="Tritt A."/>
            <person name="Yoshinaga Y."/>
            <person name="Zwiers L.-H."/>
            <person name="Turgeon B."/>
            <person name="Goodwin S."/>
            <person name="Spatafora J."/>
            <person name="Crous P."/>
            <person name="Grigoriev I."/>
        </authorList>
    </citation>
    <scope>NUCLEOTIDE SEQUENCE</scope>
    <source>
        <strain evidence="9">ATCC 16933</strain>
    </source>
</reference>
<keyword evidence="7" id="KW-0732">Signal</keyword>
<evidence type="ECO:0000256" key="1">
    <source>
        <dbReference type="ARBA" id="ARBA00007447"/>
    </source>
</evidence>
<evidence type="ECO:0000259" key="8">
    <source>
        <dbReference type="PROSITE" id="PS51767"/>
    </source>
</evidence>
<feature type="active site" evidence="3">
    <location>
        <position position="310"/>
    </location>
</feature>
<dbReference type="AlphaFoldDB" id="A0A6A6PCB8"/>
<accession>A0A6A6PCB8</accession>
<keyword evidence="5" id="KW-0378">Hydrolase</keyword>
<dbReference type="PROSITE" id="PS00141">
    <property type="entry name" value="ASP_PROTEASE"/>
    <property type="match status" value="2"/>
</dbReference>
<dbReference type="EMBL" id="MU001671">
    <property type="protein sequence ID" value="KAF2461625.1"/>
    <property type="molecule type" value="Genomic_DNA"/>
</dbReference>
<evidence type="ECO:0000256" key="3">
    <source>
        <dbReference type="PIRSR" id="PIRSR601461-1"/>
    </source>
</evidence>
<dbReference type="CDD" id="cd05471">
    <property type="entry name" value="pepsin_like"/>
    <property type="match status" value="1"/>
</dbReference>
<keyword evidence="4" id="KW-1015">Disulfide bond</keyword>
<feature type="disulfide bond" evidence="4">
    <location>
        <begin position="133"/>
        <end position="138"/>
    </location>
</feature>
<evidence type="ECO:0000256" key="5">
    <source>
        <dbReference type="RuleBase" id="RU000454"/>
    </source>
</evidence>
<evidence type="ECO:0000256" key="7">
    <source>
        <dbReference type="SAM" id="SignalP"/>
    </source>
</evidence>
<evidence type="ECO:0000313" key="10">
    <source>
        <dbReference type="Proteomes" id="UP000799766"/>
    </source>
</evidence>
<feature type="region of interest" description="Disordered" evidence="6">
    <location>
        <begin position="419"/>
        <end position="508"/>
    </location>
</feature>
<evidence type="ECO:0000313" key="9">
    <source>
        <dbReference type="EMBL" id="KAF2461625.1"/>
    </source>
</evidence>
<keyword evidence="10" id="KW-1185">Reference proteome</keyword>
<keyword evidence="5" id="KW-0645">Protease</keyword>
<name>A0A6A6PCB8_9PEZI</name>
<dbReference type="InterPro" id="IPR033121">
    <property type="entry name" value="PEPTIDASE_A1"/>
</dbReference>
<keyword evidence="2 5" id="KW-0064">Aspartyl protease</keyword>
<dbReference type="InterPro" id="IPR001461">
    <property type="entry name" value="Aspartic_peptidase_A1"/>
</dbReference>
<feature type="disulfide bond" evidence="4">
    <location>
        <begin position="346"/>
        <end position="382"/>
    </location>
</feature>
<feature type="chain" id="PRO_5025684983" evidence="7">
    <location>
        <begin position="21"/>
        <end position="535"/>
    </location>
</feature>
<dbReference type="InterPro" id="IPR021109">
    <property type="entry name" value="Peptidase_aspartic_dom_sf"/>
</dbReference>
<gene>
    <name evidence="9" type="ORF">BDY21DRAFT_332726</name>
</gene>
<dbReference type="PANTHER" id="PTHR47966:SF75">
    <property type="entry name" value="ENDOPEPTIDASE (CTSD), PUTATIVE (AFU_ORTHOLOGUE AFUA_4G07040)-RELATED"/>
    <property type="match status" value="1"/>
</dbReference>
<proteinExistence type="inferred from homology"/>
<feature type="compositionally biased region" description="Low complexity" evidence="6">
    <location>
        <begin position="494"/>
        <end position="508"/>
    </location>
</feature>
<sequence length="535" mass="55549">MRLQLAGCACLASLSRSALAFYPFVPGSDPSDPDVSRSVRRLADAESRHGNKNVLHLPIERVRRAAAAAVGKRDNEFPIVESDPPSFDDSVAIHQDSTDFSYFTRARFGTSDEDFLLLLDTGASNTWVMGGGCDDAACGLHNTLGRDESSSLELDSTPFNITYGTGKVSGANLGTDTLHLGPFDIPLTFGLADSASSEFAYYPMDGIMGFGRGDTTDPSIAGPTMMDALVSAGLIDDAILGVHLSRFADGAADGELSLGAANPARFAGALNWLPAKDNPEGFWEVDVDGLRVGGDAVELEGLAPRSAIVDTGTSFVLMPPADARALHARIPGAARLDGGEAFVVPCGADARVAIAFGGRAYGLRAEDYVGAAADEDAGEGMCRSNIIGRQTFGDDQWLVGDVFLKNVYAVFDFEERRVGFGVPSGGEEEEDEEGDGSTSGEHAEQGGADSGSDDDDDDEDEDEDEDDADADGDEDGEDSSASSNSMNASEDHSSSATSDAATASATGNAAPSRALFADGLPLGIVGALAPLVAVL</sequence>
<feature type="domain" description="Peptidase A1" evidence="8">
    <location>
        <begin position="102"/>
        <end position="421"/>
    </location>
</feature>
<feature type="compositionally biased region" description="Acidic residues" evidence="6">
    <location>
        <begin position="451"/>
        <end position="478"/>
    </location>
</feature>
<dbReference type="PANTHER" id="PTHR47966">
    <property type="entry name" value="BETA-SITE APP-CLEAVING ENZYME, ISOFORM A-RELATED"/>
    <property type="match status" value="1"/>
</dbReference>
<dbReference type="Gene3D" id="2.40.70.10">
    <property type="entry name" value="Acid Proteases"/>
    <property type="match status" value="2"/>
</dbReference>
<evidence type="ECO:0000256" key="4">
    <source>
        <dbReference type="PIRSR" id="PIRSR601461-2"/>
    </source>
</evidence>
<feature type="compositionally biased region" description="Acidic residues" evidence="6">
    <location>
        <begin position="426"/>
        <end position="435"/>
    </location>
</feature>
<dbReference type="InterPro" id="IPR001969">
    <property type="entry name" value="Aspartic_peptidase_AS"/>
</dbReference>
<dbReference type="GO" id="GO:0004190">
    <property type="term" value="F:aspartic-type endopeptidase activity"/>
    <property type="evidence" value="ECO:0007669"/>
    <property type="project" value="UniProtKB-KW"/>
</dbReference>
<dbReference type="Pfam" id="PF00026">
    <property type="entry name" value="Asp"/>
    <property type="match status" value="1"/>
</dbReference>
<protein>
    <submittedName>
        <fullName evidence="9">Aspartic peptidase domain-containing protein</fullName>
    </submittedName>
</protein>
<evidence type="ECO:0000256" key="6">
    <source>
        <dbReference type="SAM" id="MobiDB-lite"/>
    </source>
</evidence>
<dbReference type="GO" id="GO:0006508">
    <property type="term" value="P:proteolysis"/>
    <property type="evidence" value="ECO:0007669"/>
    <property type="project" value="UniProtKB-KW"/>
</dbReference>
<dbReference type="PRINTS" id="PR00792">
    <property type="entry name" value="PEPSIN"/>
</dbReference>
<dbReference type="InterPro" id="IPR034164">
    <property type="entry name" value="Pepsin-like_dom"/>
</dbReference>
<dbReference type="OrthoDB" id="660550at2759"/>
<dbReference type="SUPFAM" id="SSF50630">
    <property type="entry name" value="Acid proteases"/>
    <property type="match status" value="1"/>
</dbReference>
<organism evidence="9 10">
    <name type="scientific">Lineolata rhizophorae</name>
    <dbReference type="NCBI Taxonomy" id="578093"/>
    <lineage>
        <taxon>Eukaryota</taxon>
        <taxon>Fungi</taxon>
        <taxon>Dikarya</taxon>
        <taxon>Ascomycota</taxon>
        <taxon>Pezizomycotina</taxon>
        <taxon>Dothideomycetes</taxon>
        <taxon>Dothideomycetes incertae sedis</taxon>
        <taxon>Lineolatales</taxon>
        <taxon>Lineolataceae</taxon>
        <taxon>Lineolata</taxon>
    </lineage>
</organism>
<evidence type="ECO:0000256" key="2">
    <source>
        <dbReference type="ARBA" id="ARBA00022750"/>
    </source>
</evidence>
<comment type="similarity">
    <text evidence="1 5">Belongs to the peptidase A1 family.</text>
</comment>
<dbReference type="Proteomes" id="UP000799766">
    <property type="component" value="Unassembled WGS sequence"/>
</dbReference>
<dbReference type="PROSITE" id="PS51767">
    <property type="entry name" value="PEPTIDASE_A1"/>
    <property type="match status" value="1"/>
</dbReference>
<feature type="active site" evidence="3">
    <location>
        <position position="120"/>
    </location>
</feature>
<feature type="signal peptide" evidence="7">
    <location>
        <begin position="1"/>
        <end position="20"/>
    </location>
</feature>